<evidence type="ECO:0000313" key="1">
    <source>
        <dbReference type="EMBL" id="KAJ4958031.1"/>
    </source>
</evidence>
<keyword evidence="2" id="KW-1185">Reference proteome</keyword>
<dbReference type="AlphaFoldDB" id="A0A9Q0H3M0"/>
<gene>
    <name evidence="1" type="ORF">NE237_025142</name>
</gene>
<reference evidence="1" key="1">
    <citation type="journal article" date="2023" name="Plant J.">
        <title>The genome of the king protea, Protea cynaroides.</title>
        <authorList>
            <person name="Chang J."/>
            <person name="Duong T.A."/>
            <person name="Schoeman C."/>
            <person name="Ma X."/>
            <person name="Roodt D."/>
            <person name="Barker N."/>
            <person name="Li Z."/>
            <person name="Van de Peer Y."/>
            <person name="Mizrachi E."/>
        </authorList>
    </citation>
    <scope>NUCLEOTIDE SEQUENCE</scope>
    <source>
        <tissue evidence="1">Young leaves</tissue>
    </source>
</reference>
<dbReference type="Proteomes" id="UP001141806">
    <property type="component" value="Unassembled WGS sequence"/>
</dbReference>
<name>A0A9Q0H3M0_9MAGN</name>
<comment type="caution">
    <text evidence="1">The sequence shown here is derived from an EMBL/GenBank/DDBJ whole genome shotgun (WGS) entry which is preliminary data.</text>
</comment>
<proteinExistence type="predicted"/>
<evidence type="ECO:0000313" key="2">
    <source>
        <dbReference type="Proteomes" id="UP001141806"/>
    </source>
</evidence>
<accession>A0A9Q0H3M0</accession>
<dbReference type="EMBL" id="JAMYWD010000010">
    <property type="protein sequence ID" value="KAJ4958031.1"/>
    <property type="molecule type" value="Genomic_DNA"/>
</dbReference>
<protein>
    <submittedName>
        <fullName evidence="1">Uncharacterized protein</fullName>
    </submittedName>
</protein>
<organism evidence="1 2">
    <name type="scientific">Protea cynaroides</name>
    <dbReference type="NCBI Taxonomy" id="273540"/>
    <lineage>
        <taxon>Eukaryota</taxon>
        <taxon>Viridiplantae</taxon>
        <taxon>Streptophyta</taxon>
        <taxon>Embryophyta</taxon>
        <taxon>Tracheophyta</taxon>
        <taxon>Spermatophyta</taxon>
        <taxon>Magnoliopsida</taxon>
        <taxon>Proteales</taxon>
        <taxon>Proteaceae</taxon>
        <taxon>Protea</taxon>
    </lineage>
</organism>
<sequence length="247" mass="27359">MLIESRISNLCDRFNDNPWDNDHGVGVIDWGNQRRGIDGLSTVGMSTVVKNVVTDALVTIILSLVTEAVKQAGERVFDQRNQCSDVPHRGSNEIRNFDVNDEARFIDSMNDVSAGLRVSNPRNEVTMIEARVSDVNVAGCVPDETCRNSSLMVSDTVTAEVTEPRIVVMTAVRTSNDDSSMAEERGNAVQSVRDTDIPAPAAILGNRNSDNLVGSRGVFRWRSVWRPVSRQQRRFCHTPNSDPTRMV</sequence>